<dbReference type="GO" id="GO:0043386">
    <property type="term" value="P:mycotoxin biosynthetic process"/>
    <property type="evidence" value="ECO:0007669"/>
    <property type="project" value="InterPro"/>
</dbReference>
<dbReference type="GO" id="GO:0016491">
    <property type="term" value="F:oxidoreductase activity"/>
    <property type="evidence" value="ECO:0007669"/>
    <property type="project" value="UniProtKB-KW"/>
</dbReference>
<protein>
    <submittedName>
        <fullName evidence="5">Uncharacterized protein</fullName>
    </submittedName>
</protein>
<evidence type="ECO:0000256" key="4">
    <source>
        <dbReference type="SAM" id="Phobius"/>
    </source>
</evidence>
<dbReference type="Pfam" id="PF11807">
    <property type="entry name" value="UstYa"/>
    <property type="match status" value="1"/>
</dbReference>
<proteinExistence type="inferred from homology"/>
<evidence type="ECO:0000313" key="5">
    <source>
        <dbReference type="EMBL" id="KAF9527835.1"/>
    </source>
</evidence>
<keyword evidence="4" id="KW-0472">Membrane</keyword>
<sequence length="202" mass="23088">MLHPATRRVSCPSRDTTFYVTALLIIVFLSSTNIVLWHRSHQLKNSMHTQLLEGKLHSYQGELPLQQRPVVMEFKADYLYDIRSDGEWGSLLPQGYLDAKLTADTLIPSVYNELDCLDNLRKIYMSPGWENNPEIDKLAHHCINVVRQAIICNGDITVESSVIQTLKDGRITPAATGMGVEHVCRDWTKVRQLTEEQIRTRI</sequence>
<keyword evidence="4" id="KW-1133">Transmembrane helix</keyword>
<comment type="similarity">
    <text evidence="3">Belongs to the ustYa family.</text>
</comment>
<dbReference type="Proteomes" id="UP000807306">
    <property type="component" value="Unassembled WGS sequence"/>
</dbReference>
<gene>
    <name evidence="5" type="ORF">CPB83DRAFT_855697</name>
</gene>
<dbReference type="InterPro" id="IPR021765">
    <property type="entry name" value="UstYa-like"/>
</dbReference>
<evidence type="ECO:0000256" key="1">
    <source>
        <dbReference type="ARBA" id="ARBA00004685"/>
    </source>
</evidence>
<feature type="transmembrane region" description="Helical" evidence="4">
    <location>
        <begin position="18"/>
        <end position="37"/>
    </location>
</feature>
<name>A0A9P6EF03_9AGAR</name>
<comment type="caution">
    <text evidence="5">The sequence shown here is derived from an EMBL/GenBank/DDBJ whole genome shotgun (WGS) entry which is preliminary data.</text>
</comment>
<organism evidence="5 6">
    <name type="scientific">Crepidotus variabilis</name>
    <dbReference type="NCBI Taxonomy" id="179855"/>
    <lineage>
        <taxon>Eukaryota</taxon>
        <taxon>Fungi</taxon>
        <taxon>Dikarya</taxon>
        <taxon>Basidiomycota</taxon>
        <taxon>Agaricomycotina</taxon>
        <taxon>Agaricomycetes</taxon>
        <taxon>Agaricomycetidae</taxon>
        <taxon>Agaricales</taxon>
        <taxon>Agaricineae</taxon>
        <taxon>Crepidotaceae</taxon>
        <taxon>Crepidotus</taxon>
    </lineage>
</organism>
<dbReference type="OrthoDB" id="3687641at2759"/>
<evidence type="ECO:0000313" key="6">
    <source>
        <dbReference type="Proteomes" id="UP000807306"/>
    </source>
</evidence>
<comment type="pathway">
    <text evidence="1">Mycotoxin biosynthesis.</text>
</comment>
<reference evidence="5" key="1">
    <citation type="submission" date="2020-11" db="EMBL/GenBank/DDBJ databases">
        <authorList>
            <consortium name="DOE Joint Genome Institute"/>
            <person name="Ahrendt S."/>
            <person name="Riley R."/>
            <person name="Andreopoulos W."/>
            <person name="Labutti K."/>
            <person name="Pangilinan J."/>
            <person name="Ruiz-Duenas F.J."/>
            <person name="Barrasa J.M."/>
            <person name="Sanchez-Garcia M."/>
            <person name="Camarero S."/>
            <person name="Miyauchi S."/>
            <person name="Serrano A."/>
            <person name="Linde D."/>
            <person name="Babiker R."/>
            <person name="Drula E."/>
            <person name="Ayuso-Fernandez I."/>
            <person name="Pacheco R."/>
            <person name="Padilla G."/>
            <person name="Ferreira P."/>
            <person name="Barriuso J."/>
            <person name="Kellner H."/>
            <person name="Castanera R."/>
            <person name="Alfaro M."/>
            <person name="Ramirez L."/>
            <person name="Pisabarro A.G."/>
            <person name="Kuo A."/>
            <person name="Tritt A."/>
            <person name="Lipzen A."/>
            <person name="He G."/>
            <person name="Yan M."/>
            <person name="Ng V."/>
            <person name="Cullen D."/>
            <person name="Martin F."/>
            <person name="Rosso M.-N."/>
            <person name="Henrissat B."/>
            <person name="Hibbett D."/>
            <person name="Martinez A.T."/>
            <person name="Grigoriev I.V."/>
        </authorList>
    </citation>
    <scope>NUCLEOTIDE SEQUENCE</scope>
    <source>
        <strain evidence="5">CBS 506.95</strain>
    </source>
</reference>
<keyword evidence="4" id="KW-0812">Transmembrane</keyword>
<evidence type="ECO:0000256" key="3">
    <source>
        <dbReference type="ARBA" id="ARBA00035112"/>
    </source>
</evidence>
<accession>A0A9P6EF03</accession>
<dbReference type="PANTHER" id="PTHR33365">
    <property type="entry name" value="YALI0B05434P"/>
    <property type="match status" value="1"/>
</dbReference>
<dbReference type="AlphaFoldDB" id="A0A9P6EF03"/>
<keyword evidence="2" id="KW-0560">Oxidoreductase</keyword>
<keyword evidence="6" id="KW-1185">Reference proteome</keyword>
<dbReference type="EMBL" id="MU157858">
    <property type="protein sequence ID" value="KAF9527835.1"/>
    <property type="molecule type" value="Genomic_DNA"/>
</dbReference>
<evidence type="ECO:0000256" key="2">
    <source>
        <dbReference type="ARBA" id="ARBA00023002"/>
    </source>
</evidence>
<dbReference type="PANTHER" id="PTHR33365:SF11">
    <property type="entry name" value="TAT PATHWAY SIGNAL SEQUENCE"/>
    <property type="match status" value="1"/>
</dbReference>